<evidence type="ECO:0000256" key="1">
    <source>
        <dbReference type="SAM" id="MobiDB-lite"/>
    </source>
</evidence>
<reference evidence="2 3" key="1">
    <citation type="submission" date="2020-06" db="EMBL/GenBank/DDBJ databases">
        <title>Genome mining for natural products.</title>
        <authorList>
            <person name="Zhang B."/>
            <person name="Shi J."/>
            <person name="Ge H."/>
        </authorList>
    </citation>
    <scope>NUCLEOTIDE SEQUENCE [LARGE SCALE GENOMIC DNA]</scope>
    <source>
        <strain evidence="2 3">NA06532</strain>
    </source>
</reference>
<dbReference type="RefSeq" id="WP_176143186.1">
    <property type="nucleotide sequence ID" value="NZ_CP054926.1"/>
</dbReference>
<dbReference type="InterPro" id="IPR025048">
    <property type="entry name" value="DUF3987"/>
</dbReference>
<dbReference type="EMBL" id="CP054926">
    <property type="protein sequence ID" value="QKW41716.1"/>
    <property type="molecule type" value="Genomic_DNA"/>
</dbReference>
<feature type="region of interest" description="Disordered" evidence="1">
    <location>
        <begin position="905"/>
        <end position="926"/>
    </location>
</feature>
<dbReference type="Proteomes" id="UP000509345">
    <property type="component" value="Chromosome"/>
</dbReference>
<dbReference type="Pfam" id="PF13148">
    <property type="entry name" value="DUF3987"/>
    <property type="match status" value="1"/>
</dbReference>
<dbReference type="GeneID" id="87630281"/>
<evidence type="ECO:0000313" key="3">
    <source>
        <dbReference type="Proteomes" id="UP000509345"/>
    </source>
</evidence>
<evidence type="ECO:0000313" key="2">
    <source>
        <dbReference type="EMBL" id="QKW41716.1"/>
    </source>
</evidence>
<accession>A0A7H8MHJ5</accession>
<gene>
    <name evidence="2" type="ORF">HUT09_03620</name>
</gene>
<feature type="region of interest" description="Disordered" evidence="1">
    <location>
        <begin position="235"/>
        <end position="266"/>
    </location>
</feature>
<organism evidence="2 3">
    <name type="scientific">Streptomyces microflavus</name>
    <name type="common">Streptomyces lipmanii</name>
    <dbReference type="NCBI Taxonomy" id="1919"/>
    <lineage>
        <taxon>Bacteria</taxon>
        <taxon>Bacillati</taxon>
        <taxon>Actinomycetota</taxon>
        <taxon>Actinomycetes</taxon>
        <taxon>Kitasatosporales</taxon>
        <taxon>Streptomycetaceae</taxon>
        <taxon>Streptomyces</taxon>
    </lineage>
</organism>
<name>A0A7H8MHJ5_STRMI</name>
<sequence length="948" mass="103023">MRTWLTHLYAGAPGLISVCSDADKWAGRRFSTDTAGIEAAAAYAVQLDKQKPKGIYTQVSTLSKKPATGRGGEDLAHTLTHLWADGDFGTVGHKPGPDDLPAPPNADAVAKVVGESKLPEPSGWTYSGGGANPVWMLATHHTITDEADRARLKRLTMGLQAVLAAQAYRCGWSWDSEVGNLDRLMKLPGSVNRKEGLERPTSIGPGNGLMYELPELEAAVTSLEPAARELLAQAATEKQERKRTRLGIKPLPPRQPRRVPSAPLGDGPLDVLAEMLDFRDILEPAGFTYQGTHSDGREKWLRPSAGGDSSSSDYSLLCNDHVAINWSERADLPVGAQSSGSKLTVPTLWAHFNYGGNVSEAARDIMRAAAGRDNTGAAGHLPQHILDEVKRRCQPTPAASPTEDEGIVWGDAEEPPANLSVISVRQSEGGPVDWEEPISIDRPSLKPFPAELLGKELSKVVMAVTDQVQVAPDIPAMISLAAVSAAVGGRVQVRIRAGWTESSSLWTATVAGAGERKSAAEGPFSDTLRTVERELQANAIPEIEEAEQEVKIAQARLEEAEKAAIKAKPDNRLLMMDQAKKAKRDLQQLGPVPSPPRILFGDITPAAMAQKASQQGGRMAVIHSEGTLIKQMGGLYNSGASDTGFALDAYDGKAMPVDRIGRDTIQMDSAHLAIGLLVQPIILEQLGRKKDDEMLHNGFVQRFLYGFPASRLGYQDPRGSKAIPDELLEDLHERLSALVDQLWKNPMVRVVTFTEQASEDMYVFQEQMQEHLRRGGKLHQIASWASKLPGKLARVAALVTLYEDPSATHVTSERLADALALAPYFITHARLCLDLMGANKDAKLTPARDVLDWLRRRKGDKAKEAFTIRDAQRGVDGNAWGPDGVTSETVQDAVKVLIDRGWAAPLPAPDRPEGQRGRAPSPRFLPHPLIWDETWKKEEVSETRLRSA</sequence>
<protein>
    <submittedName>
        <fullName evidence="2">DUF3987 domain-containing protein</fullName>
    </submittedName>
</protein>
<proteinExistence type="predicted"/>
<dbReference type="AlphaFoldDB" id="A0A7H8MHJ5"/>
<feature type="region of interest" description="Disordered" evidence="1">
    <location>
        <begin position="289"/>
        <end position="309"/>
    </location>
</feature>